<accession>A0A1A9X2T5</accession>
<dbReference type="STRING" id="37001.A0A1A9X2T5"/>
<dbReference type="EnsemblMetazoa" id="GBRI042265-RA">
    <property type="protein sequence ID" value="GBRI042265-PA"/>
    <property type="gene ID" value="GBRI042265"/>
</dbReference>
<organism evidence="2 3">
    <name type="scientific">Glossina brevipalpis</name>
    <dbReference type="NCBI Taxonomy" id="37001"/>
    <lineage>
        <taxon>Eukaryota</taxon>
        <taxon>Metazoa</taxon>
        <taxon>Ecdysozoa</taxon>
        <taxon>Arthropoda</taxon>
        <taxon>Hexapoda</taxon>
        <taxon>Insecta</taxon>
        <taxon>Pterygota</taxon>
        <taxon>Neoptera</taxon>
        <taxon>Endopterygota</taxon>
        <taxon>Diptera</taxon>
        <taxon>Brachycera</taxon>
        <taxon>Muscomorpha</taxon>
        <taxon>Hippoboscoidea</taxon>
        <taxon>Glossinidae</taxon>
        <taxon>Glossina</taxon>
    </lineage>
</organism>
<reference evidence="3" key="1">
    <citation type="submission" date="2014-03" db="EMBL/GenBank/DDBJ databases">
        <authorList>
            <person name="Aksoy S."/>
            <person name="Warren W."/>
            <person name="Wilson R.K."/>
        </authorList>
    </citation>
    <scope>NUCLEOTIDE SEQUENCE [LARGE SCALE GENOMIC DNA]</scope>
    <source>
        <strain evidence="3">IAEA</strain>
    </source>
</reference>
<evidence type="ECO:0000256" key="1">
    <source>
        <dbReference type="SAM" id="MobiDB-lite"/>
    </source>
</evidence>
<keyword evidence="3" id="KW-1185">Reference proteome</keyword>
<feature type="compositionally biased region" description="Low complexity" evidence="1">
    <location>
        <begin position="11"/>
        <end position="26"/>
    </location>
</feature>
<dbReference type="VEuPathDB" id="VectorBase:GBRI042265"/>
<protein>
    <submittedName>
        <fullName evidence="2">Uncharacterized protein</fullName>
    </submittedName>
</protein>
<dbReference type="InterPro" id="IPR028265">
    <property type="entry name" value="TTDN1/SICKLE"/>
</dbReference>
<feature type="region of interest" description="Disordered" evidence="1">
    <location>
        <begin position="1"/>
        <end position="60"/>
    </location>
</feature>
<dbReference type="Pfam" id="PF15502">
    <property type="entry name" value="MPLKIP"/>
    <property type="match status" value="1"/>
</dbReference>
<reference evidence="2" key="2">
    <citation type="submission" date="2020-05" db="UniProtKB">
        <authorList>
            <consortium name="EnsemblMetazoa"/>
        </authorList>
    </citation>
    <scope>IDENTIFICATION</scope>
    <source>
        <strain evidence="2">IAEA</strain>
    </source>
</reference>
<sequence>MAKQGRFGKNYTSPYSQPTQQYPSQSEEFISLYPSNHNTTKQRKDCAQQNGEYGKIPNYDEQRRRWSSPCKGNINHHFRKANPERGNEANASYFHFSMLEDPWSQLMERKHAIDKSEINISQFLAKIAFFQIDRQCIVQIKVESRKKNIIKNFRIGIQMVNREELFGLLREQDRTRVTVSKLEIPDVVKDTKGH</sequence>
<dbReference type="AlphaFoldDB" id="A0A1A9X2T5"/>
<evidence type="ECO:0000313" key="3">
    <source>
        <dbReference type="Proteomes" id="UP000091820"/>
    </source>
</evidence>
<name>A0A1A9X2T5_9MUSC</name>
<evidence type="ECO:0000313" key="2">
    <source>
        <dbReference type="EnsemblMetazoa" id="GBRI042265-PA"/>
    </source>
</evidence>
<proteinExistence type="predicted"/>
<dbReference type="Proteomes" id="UP000091820">
    <property type="component" value="Unassembled WGS sequence"/>
</dbReference>